<dbReference type="InterPro" id="IPR036390">
    <property type="entry name" value="WH_DNA-bd_sf"/>
</dbReference>
<dbReference type="SUPFAM" id="SSF50916">
    <property type="entry name" value="Rap30/74 interaction domains"/>
    <property type="match status" value="1"/>
</dbReference>
<feature type="domain" description="TFIIF beta subunit N-terminal" evidence="12">
    <location>
        <begin position="74"/>
        <end position="168"/>
    </location>
</feature>
<evidence type="ECO:0000256" key="8">
    <source>
        <dbReference type="ARBA" id="ARBA00081473"/>
    </source>
</evidence>
<comment type="similarity">
    <text evidence="2">Belongs to the TFIIF beta subunit family.</text>
</comment>
<dbReference type="InterPro" id="IPR003196">
    <property type="entry name" value="TFIIF_beta"/>
</dbReference>
<proteinExistence type="inferred from homology"/>
<organism evidence="13 14">
    <name type="scientific">Cudoniella acicularis</name>
    <dbReference type="NCBI Taxonomy" id="354080"/>
    <lineage>
        <taxon>Eukaryota</taxon>
        <taxon>Fungi</taxon>
        <taxon>Dikarya</taxon>
        <taxon>Ascomycota</taxon>
        <taxon>Pezizomycotina</taxon>
        <taxon>Leotiomycetes</taxon>
        <taxon>Helotiales</taxon>
        <taxon>Tricladiaceae</taxon>
        <taxon>Cudoniella</taxon>
    </lineage>
</organism>
<dbReference type="GO" id="GO:0006367">
    <property type="term" value="P:transcription initiation at RNA polymerase II promoter"/>
    <property type="evidence" value="ECO:0007669"/>
    <property type="project" value="InterPro"/>
</dbReference>
<dbReference type="EMBL" id="JAAMPI010000888">
    <property type="protein sequence ID" value="KAF4627931.1"/>
    <property type="molecule type" value="Genomic_DNA"/>
</dbReference>
<dbReference type="InterPro" id="IPR040504">
    <property type="entry name" value="TFIIF_beta_N"/>
</dbReference>
<dbReference type="GO" id="GO:0005674">
    <property type="term" value="C:transcription factor TFIIF complex"/>
    <property type="evidence" value="ECO:0007669"/>
    <property type="project" value="InterPro"/>
</dbReference>
<comment type="caution">
    <text evidence="13">The sequence shown here is derived from an EMBL/GenBank/DDBJ whole genome shotgun (WGS) entry which is preliminary data.</text>
</comment>
<gene>
    <name evidence="13" type="ORF">G7Y89_g10222</name>
</gene>
<protein>
    <recommendedName>
        <fullName evidence="3">Transcription initiation factor IIF subunit beta</fullName>
    </recommendedName>
    <alternativeName>
        <fullName evidence="9">TFIIF medium subunit</fullName>
    </alternativeName>
    <alternativeName>
        <fullName evidence="8">TFIIF-beta</fullName>
    </alternativeName>
</protein>
<feature type="domain" description="TFIIF beta subunit HTH" evidence="11">
    <location>
        <begin position="241"/>
        <end position="304"/>
    </location>
</feature>
<dbReference type="CDD" id="cd07980">
    <property type="entry name" value="TFIIF_beta"/>
    <property type="match status" value="1"/>
</dbReference>
<keyword evidence="5" id="KW-0238">DNA-binding</keyword>
<dbReference type="Proteomes" id="UP000566819">
    <property type="component" value="Unassembled WGS sequence"/>
</dbReference>
<dbReference type="InterPro" id="IPR040450">
    <property type="entry name" value="TFIIF_beta_HTH"/>
</dbReference>
<evidence type="ECO:0000259" key="11">
    <source>
        <dbReference type="Pfam" id="PF02270"/>
    </source>
</evidence>
<dbReference type="GO" id="GO:0003677">
    <property type="term" value="F:DNA binding"/>
    <property type="evidence" value="ECO:0007669"/>
    <property type="project" value="UniProtKB-KW"/>
</dbReference>
<evidence type="ECO:0000256" key="6">
    <source>
        <dbReference type="ARBA" id="ARBA00023163"/>
    </source>
</evidence>
<keyword evidence="14" id="KW-1185">Reference proteome</keyword>
<feature type="compositionally biased region" description="Acidic residues" evidence="10">
    <location>
        <begin position="325"/>
        <end position="343"/>
    </location>
</feature>
<dbReference type="FunFam" id="1.10.10.10:FF:000035">
    <property type="entry name" value="General transcription factor IIF subunit 2"/>
    <property type="match status" value="1"/>
</dbReference>
<evidence type="ECO:0000313" key="13">
    <source>
        <dbReference type="EMBL" id="KAF4627931.1"/>
    </source>
</evidence>
<dbReference type="Gene3D" id="1.10.10.10">
    <property type="entry name" value="Winged helix-like DNA-binding domain superfamily/Winged helix DNA-binding domain"/>
    <property type="match status" value="1"/>
</dbReference>
<feature type="region of interest" description="Disordered" evidence="10">
    <location>
        <begin position="1"/>
        <end position="24"/>
    </location>
</feature>
<keyword evidence="4" id="KW-0805">Transcription regulation</keyword>
<evidence type="ECO:0000256" key="1">
    <source>
        <dbReference type="ARBA" id="ARBA00004123"/>
    </source>
</evidence>
<dbReference type="PANTHER" id="PTHR10445:SF0">
    <property type="entry name" value="GENERAL TRANSCRIPTION FACTOR IIF SUBUNIT 2"/>
    <property type="match status" value="1"/>
</dbReference>
<evidence type="ECO:0000256" key="2">
    <source>
        <dbReference type="ARBA" id="ARBA00009543"/>
    </source>
</evidence>
<name>A0A8H4RES2_9HELO</name>
<sequence length="349" mass="39542">MADSFIKPDPYIKPDPETVGASPAALSEEDIYEDAGDLEFNTDPKFQKLYLARVPKYVWEAWSQLDDDAEIQIAQHQTVPKEYDLDVTEENVKNTYVFTEQDLPGYKSKAKEKFNPATANIPTRLSRAKAEKSKKPYDPNQRFVPYVKKAIPKRTTLAGRVAHEVNCVAVHNAESERILTQRTLDAMAPKVGTKFLGNMDVTSIDGGFIQPGTIAASKQWDEFVKKPGASAGKRPQLQKTARMPQNELLDRIFECFKKYKYWSMKALRHELQQPEAYLRETLEKVAVLAKSGRFATQWSLKAENQITNYDIGDEMAPQSEIGPEGNEDSEFGDMDEDEDEDVKFEDVVS</sequence>
<dbReference type="OrthoDB" id="26094at2759"/>
<evidence type="ECO:0000256" key="3">
    <source>
        <dbReference type="ARBA" id="ARBA00021453"/>
    </source>
</evidence>
<evidence type="ECO:0000313" key="14">
    <source>
        <dbReference type="Proteomes" id="UP000566819"/>
    </source>
</evidence>
<dbReference type="PANTHER" id="PTHR10445">
    <property type="entry name" value="GENERAL TRANSCRIPTION FACTOR IIF SUBUNIT 2"/>
    <property type="match status" value="1"/>
</dbReference>
<comment type="subcellular location">
    <subcellularLocation>
        <location evidence="1">Nucleus</location>
    </subcellularLocation>
</comment>
<dbReference type="Pfam" id="PF02270">
    <property type="entry name" value="TFIIF_beta"/>
    <property type="match status" value="1"/>
</dbReference>
<evidence type="ECO:0000256" key="4">
    <source>
        <dbReference type="ARBA" id="ARBA00023015"/>
    </source>
</evidence>
<reference evidence="13 14" key="1">
    <citation type="submission" date="2020-03" db="EMBL/GenBank/DDBJ databases">
        <title>Draft Genome Sequence of Cudoniella acicularis.</title>
        <authorList>
            <person name="Buettner E."/>
            <person name="Kellner H."/>
        </authorList>
    </citation>
    <scope>NUCLEOTIDE SEQUENCE [LARGE SCALE GENOMIC DNA]</scope>
    <source>
        <strain evidence="13 14">DSM 108380</strain>
    </source>
</reference>
<evidence type="ECO:0000256" key="5">
    <source>
        <dbReference type="ARBA" id="ARBA00023125"/>
    </source>
</evidence>
<keyword evidence="7" id="KW-0539">Nucleus</keyword>
<dbReference type="SUPFAM" id="SSF46785">
    <property type="entry name" value="Winged helix' DNA-binding domain"/>
    <property type="match status" value="1"/>
</dbReference>
<dbReference type="AlphaFoldDB" id="A0A8H4RES2"/>
<evidence type="ECO:0000256" key="10">
    <source>
        <dbReference type="SAM" id="MobiDB-lite"/>
    </source>
</evidence>
<feature type="region of interest" description="Disordered" evidence="10">
    <location>
        <begin position="312"/>
        <end position="349"/>
    </location>
</feature>
<evidence type="ECO:0000259" key="12">
    <source>
        <dbReference type="Pfam" id="PF17683"/>
    </source>
</evidence>
<evidence type="ECO:0000256" key="7">
    <source>
        <dbReference type="ARBA" id="ARBA00023242"/>
    </source>
</evidence>
<dbReference type="Pfam" id="PF17683">
    <property type="entry name" value="TFIIF_beta_N"/>
    <property type="match status" value="1"/>
</dbReference>
<dbReference type="InterPro" id="IPR011039">
    <property type="entry name" value="TFIIF_interaction"/>
</dbReference>
<keyword evidence="6" id="KW-0804">Transcription</keyword>
<accession>A0A8H4RES2</accession>
<dbReference type="InterPro" id="IPR036388">
    <property type="entry name" value="WH-like_DNA-bd_sf"/>
</dbReference>
<evidence type="ECO:0000256" key="9">
    <source>
        <dbReference type="ARBA" id="ARBA00081863"/>
    </source>
</evidence>